<keyword evidence="3" id="KW-0325">Glycoprotein</keyword>
<name>A0AAW1D5H5_9HEMI</name>
<dbReference type="Gene3D" id="3.40.50.1820">
    <property type="entry name" value="alpha/beta hydrolase"/>
    <property type="match status" value="1"/>
</dbReference>
<feature type="compositionally biased region" description="Low complexity" evidence="4">
    <location>
        <begin position="630"/>
        <end position="647"/>
    </location>
</feature>
<dbReference type="InterPro" id="IPR002018">
    <property type="entry name" value="CarbesteraseB"/>
</dbReference>
<dbReference type="AlphaFoldDB" id="A0AAW1D5H5"/>
<dbReference type="InterPro" id="IPR019819">
    <property type="entry name" value="Carboxylesterase_B_CS"/>
</dbReference>
<keyword evidence="8" id="KW-1185">Reference proteome</keyword>
<evidence type="ECO:0000256" key="2">
    <source>
        <dbReference type="ARBA" id="ARBA00022729"/>
    </source>
</evidence>
<reference evidence="7 8" key="1">
    <citation type="submission" date="2022-12" db="EMBL/GenBank/DDBJ databases">
        <title>Chromosome-level genome assembly of true bugs.</title>
        <authorList>
            <person name="Ma L."/>
            <person name="Li H."/>
        </authorList>
    </citation>
    <scope>NUCLEOTIDE SEQUENCE [LARGE SCALE GENOMIC DNA]</scope>
    <source>
        <strain evidence="7">Lab_2022b</strain>
    </source>
</reference>
<protein>
    <recommendedName>
        <fullName evidence="6">Carboxylesterase type B domain-containing protein</fullName>
    </recommendedName>
</protein>
<organism evidence="7 8">
    <name type="scientific">Rhynocoris fuscipes</name>
    <dbReference type="NCBI Taxonomy" id="488301"/>
    <lineage>
        <taxon>Eukaryota</taxon>
        <taxon>Metazoa</taxon>
        <taxon>Ecdysozoa</taxon>
        <taxon>Arthropoda</taxon>
        <taxon>Hexapoda</taxon>
        <taxon>Insecta</taxon>
        <taxon>Pterygota</taxon>
        <taxon>Neoptera</taxon>
        <taxon>Paraneoptera</taxon>
        <taxon>Hemiptera</taxon>
        <taxon>Heteroptera</taxon>
        <taxon>Panheteroptera</taxon>
        <taxon>Cimicomorpha</taxon>
        <taxon>Reduviidae</taxon>
        <taxon>Harpactorinae</taxon>
        <taxon>Harpactorini</taxon>
        <taxon>Rhynocoris</taxon>
    </lineage>
</organism>
<gene>
    <name evidence="7" type="ORF">O3M35_009326</name>
</gene>
<keyword evidence="5" id="KW-0472">Membrane</keyword>
<evidence type="ECO:0000313" key="7">
    <source>
        <dbReference type="EMBL" id="KAK9505229.1"/>
    </source>
</evidence>
<comment type="similarity">
    <text evidence="1">Belongs to the type-B carboxylesterase/lipase family.</text>
</comment>
<comment type="caution">
    <text evidence="7">The sequence shown here is derived from an EMBL/GenBank/DDBJ whole genome shotgun (WGS) entry which is preliminary data.</text>
</comment>
<dbReference type="PROSITE" id="PS00941">
    <property type="entry name" value="CARBOXYLESTERASE_B_2"/>
    <property type="match status" value="1"/>
</dbReference>
<dbReference type="FunFam" id="3.40.50.1820:FF:000156">
    <property type="entry name" value="Neuroligin-4, Y-linked"/>
    <property type="match status" value="1"/>
</dbReference>
<dbReference type="Pfam" id="PF00135">
    <property type="entry name" value="COesterase"/>
    <property type="match status" value="1"/>
</dbReference>
<dbReference type="Proteomes" id="UP001461498">
    <property type="component" value="Unassembled WGS sequence"/>
</dbReference>
<evidence type="ECO:0000256" key="4">
    <source>
        <dbReference type="SAM" id="MobiDB-lite"/>
    </source>
</evidence>
<feature type="region of interest" description="Disordered" evidence="4">
    <location>
        <begin position="620"/>
        <end position="681"/>
    </location>
</feature>
<accession>A0AAW1D5H5</accession>
<dbReference type="InterPro" id="IPR051093">
    <property type="entry name" value="Neuroligin/BSAL"/>
</dbReference>
<keyword evidence="5" id="KW-0812">Transmembrane</keyword>
<evidence type="ECO:0000256" key="1">
    <source>
        <dbReference type="ARBA" id="ARBA00005964"/>
    </source>
</evidence>
<dbReference type="InterPro" id="IPR029058">
    <property type="entry name" value="AB_hydrolase_fold"/>
</dbReference>
<sequence>MHGLPVGLYMYCLLYCQPPRPHPGWQVIQAVDFGPACPQPNKYTGATKGVRDVHEDCLYLNVYTPKIQSGLAQLYPVMIYIHGGDFIHGSSNSFPGHVMAAFYEVVVVTINYRLGALGFLSTGDQNSPGNYGILDMAMAVRWIFENIKYFNGDRDSITLFGPDAGAASAGLLMVNPRTRHMIHRVIAQSGSALADWALVQDRYRAQNTSRVFAQHLGCSIESSYKLVDCLRRHRSFLEIGNANDFMPQVGMFPWSPVMDLNFTVPGDSWYEGWKQENWFFTNFTAETLIKRGEFNRGLAYMTSVTTQEAAPIIATNDSLAPYYEIDEKWFDQKVEELVFRYNYTINRDGIFRAIKYRYTYWPDPKNNTHIREQYIDMMSDFIYRAPTDQIIKLLVDKDVPVYFYVMNTTIEALKLPEWRKAPHNIEHLLLAGAPFMDVEFFPSKLRLERNMWTNNDRNMSHFLMKAYTNFARFGNPTLSQILGLHFEMATKGNLRYLNLNTTYNSSILLNYRQTESAFWTWYLPTVIGIIVPTYPPFTEYWWEPKEPLQIAFWTMSGTSLLLIVIVVIFCILWKNAKRQSDRFYGTDLLMMAGPEEQGPEGIENRTQSAGNIYEYRDSPVKLKNHPVPNPRRSTSTPASLRSSNSSLKDSVISSPNGRPKTPPIKRIHSKRSSTDTPMTAV</sequence>
<keyword evidence="2" id="KW-0732">Signal</keyword>
<evidence type="ECO:0000259" key="6">
    <source>
        <dbReference type="Pfam" id="PF00135"/>
    </source>
</evidence>
<evidence type="ECO:0000256" key="5">
    <source>
        <dbReference type="SAM" id="Phobius"/>
    </source>
</evidence>
<keyword evidence="5" id="KW-1133">Transmembrane helix</keyword>
<dbReference type="SUPFAM" id="SSF53474">
    <property type="entry name" value="alpha/beta-Hydrolases"/>
    <property type="match status" value="1"/>
</dbReference>
<feature type="domain" description="Carboxylesterase type B" evidence="6">
    <location>
        <begin position="17"/>
        <end position="519"/>
    </location>
</feature>
<dbReference type="PANTHER" id="PTHR43903">
    <property type="entry name" value="NEUROLIGIN"/>
    <property type="match status" value="1"/>
</dbReference>
<dbReference type="EMBL" id="JAPXFL010000006">
    <property type="protein sequence ID" value="KAK9505229.1"/>
    <property type="molecule type" value="Genomic_DNA"/>
</dbReference>
<evidence type="ECO:0000256" key="3">
    <source>
        <dbReference type="ARBA" id="ARBA00023180"/>
    </source>
</evidence>
<feature type="transmembrane region" description="Helical" evidence="5">
    <location>
        <begin position="550"/>
        <end position="573"/>
    </location>
</feature>
<evidence type="ECO:0000313" key="8">
    <source>
        <dbReference type="Proteomes" id="UP001461498"/>
    </source>
</evidence>
<proteinExistence type="inferred from homology"/>